<organism evidence="1">
    <name type="scientific">Trichuris suis</name>
    <name type="common">pig whipworm</name>
    <dbReference type="NCBI Taxonomy" id="68888"/>
    <lineage>
        <taxon>Eukaryota</taxon>
        <taxon>Metazoa</taxon>
        <taxon>Ecdysozoa</taxon>
        <taxon>Nematoda</taxon>
        <taxon>Enoplea</taxon>
        <taxon>Dorylaimia</taxon>
        <taxon>Trichinellida</taxon>
        <taxon>Trichuridae</taxon>
        <taxon>Trichuris</taxon>
    </lineage>
</organism>
<sequence>MGPGAVIRVMKAGNTERTKVDQKTGSSSFSCRVGSIISFRGVPGGDELFVTGLSFGTLYLTYWIFARGLTVATDSSAKKKCRQYSVEYLAYGFIPAPQNPSMAFCLNCTKMVSNESMIPSKMKKHLESAYADKKDKPLEYYQNLRNNFEKRMTLSKIVTERSKKLDKGTIAS</sequence>
<evidence type="ECO:0000313" key="1">
    <source>
        <dbReference type="EMBL" id="KFD61154.1"/>
    </source>
</evidence>
<dbReference type="AlphaFoldDB" id="A0A085MVA8"/>
<dbReference type="Proteomes" id="UP000030758">
    <property type="component" value="Unassembled WGS sequence"/>
</dbReference>
<gene>
    <name evidence="1" type="ORF">M514_26641</name>
</gene>
<protein>
    <recommendedName>
        <fullName evidence="2">BED-type domain-containing protein</fullName>
    </recommendedName>
</protein>
<name>A0A085MVA8_9BILA</name>
<reference evidence="1" key="1">
    <citation type="journal article" date="2014" name="Nat. Genet.">
        <title>Genome and transcriptome of the porcine whipworm Trichuris suis.</title>
        <authorList>
            <person name="Jex A.R."/>
            <person name="Nejsum P."/>
            <person name="Schwarz E.M."/>
            <person name="Hu L."/>
            <person name="Young N.D."/>
            <person name="Hall R.S."/>
            <person name="Korhonen P.K."/>
            <person name="Liao S."/>
            <person name="Thamsborg S."/>
            <person name="Xia J."/>
            <person name="Xu P."/>
            <person name="Wang S."/>
            <person name="Scheerlinck J.P."/>
            <person name="Hofmann A."/>
            <person name="Sternberg P.W."/>
            <person name="Wang J."/>
            <person name="Gasser R.B."/>
        </authorList>
    </citation>
    <scope>NUCLEOTIDE SEQUENCE [LARGE SCALE GENOMIC DNA]</scope>
    <source>
        <strain evidence="1">DCEP-RM93F</strain>
    </source>
</reference>
<dbReference type="EMBL" id="KL367633">
    <property type="protein sequence ID" value="KFD61154.1"/>
    <property type="molecule type" value="Genomic_DNA"/>
</dbReference>
<proteinExistence type="predicted"/>
<accession>A0A085MVA8</accession>
<evidence type="ECO:0008006" key="2">
    <source>
        <dbReference type="Google" id="ProtNLM"/>
    </source>
</evidence>